<evidence type="ECO:0000313" key="1">
    <source>
        <dbReference type="EMBL" id="GAG40441.1"/>
    </source>
</evidence>
<protein>
    <submittedName>
        <fullName evidence="1">Uncharacterized protein</fullName>
    </submittedName>
</protein>
<proteinExistence type="predicted"/>
<dbReference type="EMBL" id="BARS01040899">
    <property type="protein sequence ID" value="GAG40441.1"/>
    <property type="molecule type" value="Genomic_DNA"/>
</dbReference>
<name>X0YUY4_9ZZZZ</name>
<gene>
    <name evidence="1" type="ORF">S01H1_62283</name>
</gene>
<dbReference type="AlphaFoldDB" id="X0YUY4"/>
<organism evidence="1">
    <name type="scientific">marine sediment metagenome</name>
    <dbReference type="NCBI Taxonomy" id="412755"/>
    <lineage>
        <taxon>unclassified sequences</taxon>
        <taxon>metagenomes</taxon>
        <taxon>ecological metagenomes</taxon>
    </lineage>
</organism>
<comment type="caution">
    <text evidence="1">The sequence shown here is derived from an EMBL/GenBank/DDBJ whole genome shotgun (WGS) entry which is preliminary data.</text>
</comment>
<accession>X0YUY4</accession>
<sequence>MAYVVNIPLPLREQIKKIFEESPKPKGRHMRFLATVYYRYTRINVDVDEEVDIAMGCGYCQAKIAYYFKRQEWI</sequence>
<reference evidence="1" key="1">
    <citation type="journal article" date="2014" name="Front. Microbiol.">
        <title>High frequency of phylogenetically diverse reductive dehalogenase-homologous genes in deep subseafloor sedimentary metagenomes.</title>
        <authorList>
            <person name="Kawai M."/>
            <person name="Futagami T."/>
            <person name="Toyoda A."/>
            <person name="Takaki Y."/>
            <person name="Nishi S."/>
            <person name="Hori S."/>
            <person name="Arai W."/>
            <person name="Tsubouchi T."/>
            <person name="Morono Y."/>
            <person name="Uchiyama I."/>
            <person name="Ito T."/>
            <person name="Fujiyama A."/>
            <person name="Inagaki F."/>
            <person name="Takami H."/>
        </authorList>
    </citation>
    <scope>NUCLEOTIDE SEQUENCE</scope>
    <source>
        <strain evidence="1">Expedition CK06-06</strain>
    </source>
</reference>